<feature type="compositionally biased region" description="Polar residues" evidence="1">
    <location>
        <begin position="302"/>
        <end position="343"/>
    </location>
</feature>
<gene>
    <name evidence="3" type="ORF">CONLIGDRAFT_631571</name>
</gene>
<dbReference type="Proteomes" id="UP000182658">
    <property type="component" value="Unassembled WGS sequence"/>
</dbReference>
<evidence type="ECO:0000256" key="2">
    <source>
        <dbReference type="SAM" id="Phobius"/>
    </source>
</evidence>
<keyword evidence="2" id="KW-0812">Transmembrane</keyword>
<reference evidence="3 4" key="1">
    <citation type="submission" date="2016-10" db="EMBL/GenBank/DDBJ databases">
        <title>Draft genome sequence of Coniochaeta ligniaria NRRL30616, a lignocellulolytic fungus for bioabatement of inhibitors in plant biomass hydrolysates.</title>
        <authorList>
            <consortium name="DOE Joint Genome Institute"/>
            <person name="Jimenez D.J."/>
            <person name="Hector R.E."/>
            <person name="Riley R."/>
            <person name="Sun H."/>
            <person name="Grigoriev I.V."/>
            <person name="Van Elsas J.D."/>
            <person name="Nichols N.N."/>
        </authorList>
    </citation>
    <scope>NUCLEOTIDE SEQUENCE [LARGE SCALE GENOMIC DNA]</scope>
    <source>
        <strain evidence="3 4">NRRL 30616</strain>
    </source>
</reference>
<feature type="compositionally biased region" description="Pro residues" evidence="1">
    <location>
        <begin position="455"/>
        <end position="464"/>
    </location>
</feature>
<dbReference type="EMBL" id="KV875097">
    <property type="protein sequence ID" value="OIW29492.1"/>
    <property type="molecule type" value="Genomic_DNA"/>
</dbReference>
<sequence length="464" mass="49205">MRYSLSYCIFGFPNATNVATSPCITSFACEPLANPLEDGILSPQGSTQYGYCSVDNNVATHQIINRCSSCISASGETQYLANCKCACPCKLVAPLTPIQDLTALDAGCAQKPTPGHILGLNGSVFSPTAISIVDPALITPTATPNSGSSGLPSSIIAAIIVVVIVVLLIVAAFVFIRIKKRQNRRKRASYETKFNAWGGSSSQMPQSPLSFQCQTHIGPASPNFFPDGDDNEAHSSYPASGGLGRKPSLWKPHNAVSSFQNISAVTESPPQDKQQQPRKSTITSHQNPLQYHPANHPVPLHSLNTAALPSYPTPTHASPMSGSQSRFSPDSYTPTSAVSTRSNAPLLPYVPAQHASTPSLRGPHNITSSQTASTPTNNNNNNGSPLLRGVASFTRDTARDSTASTLPPAPPPKSPRMMIGVAVEGVEGVVRFKAVGRRKERESGSPVESRKVPSVFPPPPPPRR</sequence>
<name>A0A1J7JJP7_9PEZI</name>
<feature type="region of interest" description="Disordered" evidence="1">
    <location>
        <begin position="220"/>
        <end position="247"/>
    </location>
</feature>
<feature type="region of interest" description="Disordered" evidence="1">
    <location>
        <begin position="264"/>
        <end position="420"/>
    </location>
</feature>
<keyword evidence="4" id="KW-1185">Reference proteome</keyword>
<keyword evidence="2" id="KW-0472">Membrane</keyword>
<dbReference type="OrthoDB" id="5426678at2759"/>
<feature type="region of interest" description="Disordered" evidence="1">
    <location>
        <begin position="433"/>
        <end position="464"/>
    </location>
</feature>
<keyword evidence="2" id="KW-1133">Transmembrane helix</keyword>
<dbReference type="InParanoid" id="A0A1J7JJP7"/>
<proteinExistence type="predicted"/>
<accession>A0A1J7JJP7</accession>
<feature type="transmembrane region" description="Helical" evidence="2">
    <location>
        <begin position="155"/>
        <end position="176"/>
    </location>
</feature>
<dbReference type="PROSITE" id="PS51257">
    <property type="entry name" value="PROKAR_LIPOPROTEIN"/>
    <property type="match status" value="1"/>
</dbReference>
<evidence type="ECO:0000313" key="4">
    <source>
        <dbReference type="Proteomes" id="UP000182658"/>
    </source>
</evidence>
<feature type="compositionally biased region" description="Basic and acidic residues" evidence="1">
    <location>
        <begin position="437"/>
        <end position="451"/>
    </location>
</feature>
<dbReference type="AlphaFoldDB" id="A0A1J7JJP7"/>
<evidence type="ECO:0000256" key="1">
    <source>
        <dbReference type="SAM" id="MobiDB-lite"/>
    </source>
</evidence>
<feature type="compositionally biased region" description="Polar residues" evidence="1">
    <location>
        <begin position="264"/>
        <end position="289"/>
    </location>
</feature>
<protein>
    <submittedName>
        <fullName evidence="3">Uncharacterized protein</fullName>
    </submittedName>
</protein>
<organism evidence="3 4">
    <name type="scientific">Coniochaeta ligniaria NRRL 30616</name>
    <dbReference type="NCBI Taxonomy" id="1408157"/>
    <lineage>
        <taxon>Eukaryota</taxon>
        <taxon>Fungi</taxon>
        <taxon>Dikarya</taxon>
        <taxon>Ascomycota</taxon>
        <taxon>Pezizomycotina</taxon>
        <taxon>Sordariomycetes</taxon>
        <taxon>Sordariomycetidae</taxon>
        <taxon>Coniochaetales</taxon>
        <taxon>Coniochaetaceae</taxon>
        <taxon>Coniochaeta</taxon>
    </lineage>
</organism>
<feature type="compositionally biased region" description="Polar residues" evidence="1">
    <location>
        <begin position="354"/>
        <end position="376"/>
    </location>
</feature>
<evidence type="ECO:0000313" key="3">
    <source>
        <dbReference type="EMBL" id="OIW29492.1"/>
    </source>
</evidence>